<feature type="transmembrane region" description="Helical" evidence="1">
    <location>
        <begin position="44"/>
        <end position="61"/>
    </location>
</feature>
<keyword evidence="3" id="KW-1185">Reference proteome</keyword>
<reference evidence="2" key="1">
    <citation type="submission" date="2021-06" db="EMBL/GenBank/DDBJ databases">
        <authorList>
            <person name="Kallberg Y."/>
            <person name="Tangrot J."/>
            <person name="Rosling A."/>
        </authorList>
    </citation>
    <scope>NUCLEOTIDE SEQUENCE</scope>
    <source>
        <strain evidence="2">87-6 pot B 2015</strain>
    </source>
</reference>
<evidence type="ECO:0000313" key="2">
    <source>
        <dbReference type="EMBL" id="CAG8486175.1"/>
    </source>
</evidence>
<sequence>MVVRVLDDYYLAITAILTIGYQLIFFTIAYTFQIDSVTDFGGGSNVALLAILTLVLGQTWYVRQIIATTFAVLWGARLGLFCLYRMLKSGKDSRFESIRSKFASLLFFFVLQMIWVWIISLPFIFLNSPRISNDEYDGRDVKFGRATDVIGVFVFIIGILFESISDFQKFVFRQSRTSPTQFMKTGLWSWSRHPNYFGTNAAYASITSPVFTIFLLMFLSGMPLNERPAHEKQWKQGNWNDYSKYLERTSVLIPFPPSLYEPLPRIIKSTLFLEFPLYRYVPDLENGDQSGLTRDGASVNAFWFTSPAGSPLNFDQKKSVKILSQYFEI</sequence>
<dbReference type="PANTHER" id="PTHR32251:SF15">
    <property type="entry name" value="3-OXO-5-ALPHA-STEROID 4-DEHYDROGENASE (DUF1295)"/>
    <property type="match status" value="1"/>
</dbReference>
<feature type="transmembrane region" description="Helical" evidence="1">
    <location>
        <begin position="201"/>
        <end position="222"/>
    </location>
</feature>
<dbReference type="Gene3D" id="1.20.120.1630">
    <property type="match status" value="1"/>
</dbReference>
<comment type="caution">
    <text evidence="2">The sequence shown here is derived from an EMBL/GenBank/DDBJ whole genome shotgun (WGS) entry which is preliminary data.</text>
</comment>
<gene>
    <name evidence="2" type="ORF">FMOSSE_LOCUS3284</name>
</gene>
<proteinExistence type="predicted"/>
<feature type="transmembrane region" description="Helical" evidence="1">
    <location>
        <begin position="105"/>
        <end position="126"/>
    </location>
</feature>
<feature type="transmembrane region" description="Helical" evidence="1">
    <location>
        <begin position="67"/>
        <end position="84"/>
    </location>
</feature>
<name>A0A9N8ZA36_FUNMO</name>
<feature type="transmembrane region" description="Helical" evidence="1">
    <location>
        <begin position="146"/>
        <end position="164"/>
    </location>
</feature>
<dbReference type="Pfam" id="PF06966">
    <property type="entry name" value="DUF1295"/>
    <property type="match status" value="1"/>
</dbReference>
<feature type="transmembrane region" description="Helical" evidence="1">
    <location>
        <begin position="12"/>
        <end position="32"/>
    </location>
</feature>
<protein>
    <submittedName>
        <fullName evidence="2">6043_t:CDS:1</fullName>
    </submittedName>
</protein>
<keyword evidence="1" id="KW-1133">Transmembrane helix</keyword>
<dbReference type="InterPro" id="IPR010721">
    <property type="entry name" value="UstE-like"/>
</dbReference>
<evidence type="ECO:0000313" key="3">
    <source>
        <dbReference type="Proteomes" id="UP000789375"/>
    </source>
</evidence>
<keyword evidence="1" id="KW-0472">Membrane</keyword>
<dbReference type="Proteomes" id="UP000789375">
    <property type="component" value="Unassembled WGS sequence"/>
</dbReference>
<evidence type="ECO:0000256" key="1">
    <source>
        <dbReference type="SAM" id="Phobius"/>
    </source>
</evidence>
<dbReference type="AlphaFoldDB" id="A0A9N8ZA36"/>
<keyword evidence="1" id="KW-0812">Transmembrane</keyword>
<accession>A0A9N8ZA36</accession>
<dbReference type="EMBL" id="CAJVPP010000474">
    <property type="protein sequence ID" value="CAG8486175.1"/>
    <property type="molecule type" value="Genomic_DNA"/>
</dbReference>
<dbReference type="PANTHER" id="PTHR32251">
    <property type="entry name" value="3-OXO-5-ALPHA-STEROID 4-DEHYDROGENASE"/>
    <property type="match status" value="1"/>
</dbReference>
<dbReference type="GO" id="GO:0016020">
    <property type="term" value="C:membrane"/>
    <property type="evidence" value="ECO:0007669"/>
    <property type="project" value="TreeGrafter"/>
</dbReference>
<organism evidence="2 3">
    <name type="scientific">Funneliformis mosseae</name>
    <name type="common">Endomycorrhizal fungus</name>
    <name type="synonym">Glomus mosseae</name>
    <dbReference type="NCBI Taxonomy" id="27381"/>
    <lineage>
        <taxon>Eukaryota</taxon>
        <taxon>Fungi</taxon>
        <taxon>Fungi incertae sedis</taxon>
        <taxon>Mucoromycota</taxon>
        <taxon>Glomeromycotina</taxon>
        <taxon>Glomeromycetes</taxon>
        <taxon>Glomerales</taxon>
        <taxon>Glomeraceae</taxon>
        <taxon>Funneliformis</taxon>
    </lineage>
</organism>